<keyword evidence="3" id="KW-0583">PHB biosynthesis</keyword>
<dbReference type="RefSeq" id="WP_182621747.1">
    <property type="nucleotide sequence ID" value="NZ_JACIUV010000002.1"/>
</dbReference>
<dbReference type="AlphaFoldDB" id="A0A7W3UYZ7"/>
<organism evidence="5 6">
    <name type="scientific">Stenotrophomonas koreensis</name>
    <dbReference type="NCBI Taxonomy" id="266128"/>
    <lineage>
        <taxon>Bacteria</taxon>
        <taxon>Pseudomonadati</taxon>
        <taxon>Pseudomonadota</taxon>
        <taxon>Gammaproteobacteria</taxon>
        <taxon>Lysobacterales</taxon>
        <taxon>Lysobacteraceae</taxon>
        <taxon>Stenotrophomonas</taxon>
    </lineage>
</organism>
<feature type="compositionally biased region" description="Low complexity" evidence="4">
    <location>
        <begin position="288"/>
        <end position="298"/>
    </location>
</feature>
<feature type="region of interest" description="Disordered" evidence="4">
    <location>
        <begin position="263"/>
        <end position="310"/>
    </location>
</feature>
<dbReference type="InterPro" id="IPR010123">
    <property type="entry name" value="PHA_synth_III_E"/>
</dbReference>
<evidence type="ECO:0000313" key="5">
    <source>
        <dbReference type="EMBL" id="MBB1116473.1"/>
    </source>
</evidence>
<comment type="pathway">
    <text evidence="1">Biopolymer metabolism; poly-(R)-3-hydroxybutanoate biosynthesis.</text>
</comment>
<comment type="caution">
    <text evidence="5">The sequence shown here is derived from an EMBL/GenBank/DDBJ whole genome shotgun (WGS) entry which is preliminary data.</text>
</comment>
<dbReference type="Proteomes" id="UP000550609">
    <property type="component" value="Unassembled WGS sequence"/>
</dbReference>
<dbReference type="EMBL" id="JACIUV010000002">
    <property type="protein sequence ID" value="MBB1116473.1"/>
    <property type="molecule type" value="Genomic_DNA"/>
</dbReference>
<dbReference type="UniPathway" id="UPA00917"/>
<evidence type="ECO:0000256" key="4">
    <source>
        <dbReference type="SAM" id="MobiDB-lite"/>
    </source>
</evidence>
<evidence type="ECO:0000256" key="2">
    <source>
        <dbReference type="ARBA" id="ARBA00019066"/>
    </source>
</evidence>
<evidence type="ECO:0000256" key="1">
    <source>
        <dbReference type="ARBA" id="ARBA00004683"/>
    </source>
</evidence>
<protein>
    <recommendedName>
        <fullName evidence="2">Poly(3-hydroxyalkanoate) polymerase subunit PhaE</fullName>
    </recommendedName>
</protein>
<evidence type="ECO:0000313" key="6">
    <source>
        <dbReference type="Proteomes" id="UP000550609"/>
    </source>
</evidence>
<evidence type="ECO:0000256" key="3">
    <source>
        <dbReference type="ARBA" id="ARBA00022752"/>
    </source>
</evidence>
<proteinExistence type="predicted"/>
<feature type="compositionally biased region" description="Low complexity" evidence="4">
    <location>
        <begin position="263"/>
        <end position="281"/>
    </location>
</feature>
<dbReference type="Pfam" id="PF09712">
    <property type="entry name" value="PHA_synth_III_E"/>
    <property type="match status" value="1"/>
</dbReference>
<accession>A0A7W3UYZ7</accession>
<sequence length="310" mass="33735">MNDDTDHASDPYGRQLNEYFSAWARALQQAIAPGQGAQGPGVFSAPVMEGLGAAAGGPWLQAIHQLARQALEQELDSAGIANAWRQILQQGLWPDALPLTDLFAGNAWAGSPGTDAWLEHPAFGPLREHVQRWQQLGRQQRQAQAEFSHWQSLFVQVRELALAQFEQLLRGHEQAPLANARALLDLWVEAAEHAWQQVAMSEDFARAVAQFSQAQMQLLQTQQGEADRLFASLGIASRRELDQAYLRIDSLERQVRQLLAMQAAASPAKPARQKPQAADGKPAGGAGAKPASRPGAAKTARAPRADRSKG</sequence>
<gene>
    <name evidence="5" type="ORF">H4O09_05260</name>
</gene>
<dbReference type="GO" id="GO:0042619">
    <property type="term" value="P:poly-hydroxybutyrate biosynthetic process"/>
    <property type="evidence" value="ECO:0007669"/>
    <property type="project" value="UniProtKB-KW"/>
</dbReference>
<name>A0A7W3UYZ7_9GAMM</name>
<reference evidence="5 6" key="1">
    <citation type="submission" date="2020-08" db="EMBL/GenBank/DDBJ databases">
        <title>Stenotrophomonas sp. W1S232.</title>
        <authorList>
            <person name="Deng Y."/>
        </authorList>
    </citation>
    <scope>NUCLEOTIDE SEQUENCE [LARGE SCALE GENOMIC DNA]</scope>
    <source>
        <strain evidence="5 6">W1S232</strain>
    </source>
</reference>